<proteinExistence type="predicted"/>
<keyword evidence="2" id="KW-1185">Reference proteome</keyword>
<gene>
    <name evidence="1" type="ORF">PYCCODRAFT_1200854</name>
</gene>
<dbReference type="EMBL" id="KZ084159">
    <property type="protein sequence ID" value="OSC97008.1"/>
    <property type="molecule type" value="Genomic_DNA"/>
</dbReference>
<evidence type="ECO:0000313" key="2">
    <source>
        <dbReference type="Proteomes" id="UP000193067"/>
    </source>
</evidence>
<organism evidence="1 2">
    <name type="scientific">Trametes coccinea (strain BRFM310)</name>
    <name type="common">Pycnoporus coccineus</name>
    <dbReference type="NCBI Taxonomy" id="1353009"/>
    <lineage>
        <taxon>Eukaryota</taxon>
        <taxon>Fungi</taxon>
        <taxon>Dikarya</taxon>
        <taxon>Basidiomycota</taxon>
        <taxon>Agaricomycotina</taxon>
        <taxon>Agaricomycetes</taxon>
        <taxon>Polyporales</taxon>
        <taxon>Polyporaceae</taxon>
        <taxon>Trametes</taxon>
    </lineage>
</organism>
<dbReference type="Proteomes" id="UP000193067">
    <property type="component" value="Unassembled WGS sequence"/>
</dbReference>
<accession>A0A1Y2I795</accession>
<reference evidence="1 2" key="1">
    <citation type="journal article" date="2015" name="Biotechnol. Biofuels">
        <title>Enhanced degradation of softwood versus hardwood by the white-rot fungus Pycnoporus coccineus.</title>
        <authorList>
            <person name="Couturier M."/>
            <person name="Navarro D."/>
            <person name="Chevret D."/>
            <person name="Henrissat B."/>
            <person name="Piumi F."/>
            <person name="Ruiz-Duenas F.J."/>
            <person name="Martinez A.T."/>
            <person name="Grigoriev I.V."/>
            <person name="Riley R."/>
            <person name="Lipzen A."/>
            <person name="Berrin J.G."/>
            <person name="Master E.R."/>
            <person name="Rosso M.N."/>
        </authorList>
    </citation>
    <scope>NUCLEOTIDE SEQUENCE [LARGE SCALE GENOMIC DNA]</scope>
    <source>
        <strain evidence="1 2">BRFM310</strain>
    </source>
</reference>
<protein>
    <submittedName>
        <fullName evidence="1">Uncharacterized protein</fullName>
    </submittedName>
</protein>
<name>A0A1Y2I795_TRAC3</name>
<dbReference type="AlphaFoldDB" id="A0A1Y2I795"/>
<sequence length="204" mass="21621">MRECLGLSIGSAAVTAYRDVLTCAVQVTYTICRCQYCHVWPLPPLCTSLPTPHSITTRGGGFLFDPQKNLLAGMANCDAHSDPVSRAVRRHRTQAQDCLPRTQELTAAPPTPSAYTGAVQRADAVGYNAQDDGANMTESAGTFDCSSISASHAGGSEAIVRARTARCGIYKVCTFLTASTHAGVPRSSLATLLSCTADVRQCTY</sequence>
<evidence type="ECO:0000313" key="1">
    <source>
        <dbReference type="EMBL" id="OSC97008.1"/>
    </source>
</evidence>